<dbReference type="SMART" id="SM00700">
    <property type="entry name" value="JHBP"/>
    <property type="match status" value="1"/>
</dbReference>
<dbReference type="AlphaFoldDB" id="A0AAD7YJ62"/>
<evidence type="ECO:0000313" key="3">
    <source>
        <dbReference type="Proteomes" id="UP001231518"/>
    </source>
</evidence>
<dbReference type="InterPro" id="IPR038606">
    <property type="entry name" value="To_sf"/>
</dbReference>
<evidence type="ECO:0000256" key="1">
    <source>
        <dbReference type="SAM" id="SignalP"/>
    </source>
</evidence>
<dbReference type="Gene3D" id="3.15.10.30">
    <property type="entry name" value="Haemolymph juvenile hormone binding protein"/>
    <property type="match status" value="1"/>
</dbReference>
<reference evidence="2" key="1">
    <citation type="submission" date="2023-03" db="EMBL/GenBank/DDBJ databases">
        <title>Chromosome-level genomes of two armyworms, Mythimna separata and Mythimna loreyi, provide insights into the biosynthesis and reception of sex pheromones.</title>
        <authorList>
            <person name="Zhao H."/>
        </authorList>
    </citation>
    <scope>NUCLEOTIDE SEQUENCE</scope>
    <source>
        <strain evidence="2">BeijingLab</strain>
        <tissue evidence="2">Pupa</tissue>
    </source>
</reference>
<dbReference type="PANTHER" id="PTHR11008">
    <property type="entry name" value="PROTEIN TAKEOUT-LIKE PROTEIN"/>
    <property type="match status" value="1"/>
</dbReference>
<feature type="signal peptide" evidence="1">
    <location>
        <begin position="1"/>
        <end position="19"/>
    </location>
</feature>
<dbReference type="PANTHER" id="PTHR11008:SF32">
    <property type="entry name" value="CIRCADIAN CLOCK-CONTROLLED PROTEIN DAYWAKE-RELATED"/>
    <property type="match status" value="1"/>
</dbReference>
<evidence type="ECO:0000313" key="2">
    <source>
        <dbReference type="EMBL" id="KAJ8716745.1"/>
    </source>
</evidence>
<sequence>MFEKCLIVWISYFVACSNAGTVSWLKPCAPLDSPCLLKSAQFALPSFTNGIKEHGIPAIEPMPIKDTNADTGDLKLSFKNVTINNLSKCVFKSFTRDPVKLKASVTTHCPTIIKGQYKMSGMLIVNVFGEGDFTIGGGIMSTTTDLQLKAFTKNGKNHYKVSSFDYLFEPLSKFELKFNNLYNGDKEKAAPVEKIMSEGWKGFILDMGKPLMKEGMISIVNVIDKVFRAFSTEELEIVE</sequence>
<name>A0AAD7YJ62_MYTSE</name>
<organism evidence="2 3">
    <name type="scientific">Mythimna separata</name>
    <name type="common">Oriental armyworm</name>
    <name type="synonym">Pseudaletia separata</name>
    <dbReference type="NCBI Taxonomy" id="271217"/>
    <lineage>
        <taxon>Eukaryota</taxon>
        <taxon>Metazoa</taxon>
        <taxon>Ecdysozoa</taxon>
        <taxon>Arthropoda</taxon>
        <taxon>Hexapoda</taxon>
        <taxon>Insecta</taxon>
        <taxon>Pterygota</taxon>
        <taxon>Neoptera</taxon>
        <taxon>Endopterygota</taxon>
        <taxon>Lepidoptera</taxon>
        <taxon>Glossata</taxon>
        <taxon>Ditrysia</taxon>
        <taxon>Noctuoidea</taxon>
        <taxon>Noctuidae</taxon>
        <taxon>Noctuinae</taxon>
        <taxon>Hadenini</taxon>
        <taxon>Mythimna</taxon>
    </lineage>
</organism>
<proteinExistence type="predicted"/>
<protein>
    <submittedName>
        <fullName evidence="2">Uncharacterized protein</fullName>
    </submittedName>
</protein>
<accession>A0AAD7YJ62</accession>
<dbReference type="Proteomes" id="UP001231518">
    <property type="component" value="Chromosome 14"/>
</dbReference>
<dbReference type="Pfam" id="PF06585">
    <property type="entry name" value="JHBP"/>
    <property type="match status" value="1"/>
</dbReference>
<dbReference type="InterPro" id="IPR010562">
    <property type="entry name" value="Haemolymph_juvenile_hormone-bd"/>
</dbReference>
<comment type="caution">
    <text evidence="2">The sequence shown here is derived from an EMBL/GenBank/DDBJ whole genome shotgun (WGS) entry which is preliminary data.</text>
</comment>
<dbReference type="GO" id="GO:0005615">
    <property type="term" value="C:extracellular space"/>
    <property type="evidence" value="ECO:0007669"/>
    <property type="project" value="TreeGrafter"/>
</dbReference>
<keyword evidence="3" id="KW-1185">Reference proteome</keyword>
<gene>
    <name evidence="2" type="ORF">PYW07_003372</name>
</gene>
<dbReference type="EMBL" id="JARGEI010000017">
    <property type="protein sequence ID" value="KAJ8716745.1"/>
    <property type="molecule type" value="Genomic_DNA"/>
</dbReference>
<feature type="chain" id="PRO_5042183325" evidence="1">
    <location>
        <begin position="20"/>
        <end position="239"/>
    </location>
</feature>
<keyword evidence="1" id="KW-0732">Signal</keyword>